<feature type="domain" description="UBC core" evidence="3">
    <location>
        <begin position="13"/>
        <end position="165"/>
    </location>
</feature>
<evidence type="ECO:0000256" key="2">
    <source>
        <dbReference type="SAM" id="Phobius"/>
    </source>
</evidence>
<accession>A0A2A9M572</accession>
<dbReference type="RefSeq" id="XP_029215460.1">
    <property type="nucleotide sequence ID" value="XM_029361560.1"/>
</dbReference>
<dbReference type="EMBL" id="NWUJ01000015">
    <property type="protein sequence ID" value="PFH31451.1"/>
    <property type="molecule type" value="Genomic_DNA"/>
</dbReference>
<dbReference type="STRING" id="94643.A0A2A9M572"/>
<dbReference type="SMART" id="SM00212">
    <property type="entry name" value="UBCc"/>
    <property type="match status" value="1"/>
</dbReference>
<evidence type="ECO:0000313" key="4">
    <source>
        <dbReference type="EMBL" id="PFH31451.1"/>
    </source>
</evidence>
<dbReference type="KEGG" id="bbes:BESB_028860"/>
<sequence>MNRDRGGGRGAFLAAGRLSREFALLKRQGGVPYVDICPDIDDLLTWHFVLHDLPADSPYHGGVYHGKLVFPPNYPFAPPSIFMLTPSGRFSVNQRLCMSMSDFHPESWNPSWRLETLVTGFLSFMLDAADPATHGSISTSHAQRRRLALQSFAENKRHKNFATMFPHFVDDSKFNPSRGFSLSGATLAAPAAAGAAPSQLPFSLPSFGGAALLRNAAALFFPRADSGGEPAAGRQECSTPEEKRSEGSGEGGRGGAGRLREGLAAWEPGSAARLSSPAIAVVILVAASLAALLNRWIV</sequence>
<name>A0A2A9M572_BESBE</name>
<feature type="compositionally biased region" description="Gly residues" evidence="1">
    <location>
        <begin position="248"/>
        <end position="257"/>
    </location>
</feature>
<dbReference type="OrthoDB" id="1158011at2759"/>
<feature type="region of interest" description="Disordered" evidence="1">
    <location>
        <begin position="226"/>
        <end position="258"/>
    </location>
</feature>
<evidence type="ECO:0000259" key="3">
    <source>
        <dbReference type="PROSITE" id="PS50127"/>
    </source>
</evidence>
<keyword evidence="5" id="KW-1185">Reference proteome</keyword>
<reference evidence="4 5" key="1">
    <citation type="submission" date="2017-09" db="EMBL/GenBank/DDBJ databases">
        <title>Genome sequencing of Besnoitia besnoiti strain Bb-Ger1.</title>
        <authorList>
            <person name="Schares G."/>
            <person name="Venepally P."/>
            <person name="Lorenzi H.A."/>
        </authorList>
    </citation>
    <scope>NUCLEOTIDE SEQUENCE [LARGE SCALE GENOMIC DNA]</scope>
    <source>
        <strain evidence="4 5">Bb-Ger1</strain>
    </source>
</reference>
<keyword evidence="2" id="KW-0812">Transmembrane</keyword>
<keyword evidence="2" id="KW-0472">Membrane</keyword>
<gene>
    <name evidence="4" type="ORF">BESB_028860</name>
</gene>
<evidence type="ECO:0000313" key="5">
    <source>
        <dbReference type="Proteomes" id="UP000224006"/>
    </source>
</evidence>
<dbReference type="SUPFAM" id="SSF54495">
    <property type="entry name" value="UBC-like"/>
    <property type="match status" value="1"/>
</dbReference>
<organism evidence="4 5">
    <name type="scientific">Besnoitia besnoiti</name>
    <name type="common">Apicomplexan protozoan</name>
    <dbReference type="NCBI Taxonomy" id="94643"/>
    <lineage>
        <taxon>Eukaryota</taxon>
        <taxon>Sar</taxon>
        <taxon>Alveolata</taxon>
        <taxon>Apicomplexa</taxon>
        <taxon>Conoidasida</taxon>
        <taxon>Coccidia</taxon>
        <taxon>Eucoccidiorida</taxon>
        <taxon>Eimeriorina</taxon>
        <taxon>Sarcocystidae</taxon>
        <taxon>Besnoitia</taxon>
    </lineage>
</organism>
<protein>
    <submittedName>
        <fullName evidence="4">Ubiquitin-conjugating enzyme subfamily protein</fullName>
    </submittedName>
</protein>
<dbReference type="InterPro" id="IPR050113">
    <property type="entry name" value="Ub_conjugating_enzyme"/>
</dbReference>
<dbReference type="InterPro" id="IPR016135">
    <property type="entry name" value="UBQ-conjugating_enzyme/RWD"/>
</dbReference>
<dbReference type="Pfam" id="PF00179">
    <property type="entry name" value="UQ_con"/>
    <property type="match status" value="1"/>
</dbReference>
<dbReference type="PANTHER" id="PTHR24067">
    <property type="entry name" value="UBIQUITIN-CONJUGATING ENZYME E2"/>
    <property type="match status" value="1"/>
</dbReference>
<dbReference type="CDD" id="cd23799">
    <property type="entry name" value="UBCc_UBE2J"/>
    <property type="match status" value="1"/>
</dbReference>
<dbReference type="Gene3D" id="3.10.110.10">
    <property type="entry name" value="Ubiquitin Conjugating Enzyme"/>
    <property type="match status" value="1"/>
</dbReference>
<feature type="transmembrane region" description="Helical" evidence="2">
    <location>
        <begin position="278"/>
        <end position="297"/>
    </location>
</feature>
<dbReference type="VEuPathDB" id="ToxoDB:BESB_028860"/>
<comment type="caution">
    <text evidence="4">The sequence shown here is derived from an EMBL/GenBank/DDBJ whole genome shotgun (WGS) entry which is preliminary data.</text>
</comment>
<dbReference type="PROSITE" id="PS50127">
    <property type="entry name" value="UBC_2"/>
    <property type="match status" value="1"/>
</dbReference>
<dbReference type="InterPro" id="IPR000608">
    <property type="entry name" value="UBC"/>
</dbReference>
<evidence type="ECO:0000256" key="1">
    <source>
        <dbReference type="SAM" id="MobiDB-lite"/>
    </source>
</evidence>
<dbReference type="GeneID" id="40307938"/>
<dbReference type="AlphaFoldDB" id="A0A2A9M572"/>
<proteinExistence type="predicted"/>
<dbReference type="Proteomes" id="UP000224006">
    <property type="component" value="Unassembled WGS sequence"/>
</dbReference>
<keyword evidence="2" id="KW-1133">Transmembrane helix</keyword>